<dbReference type="Pfam" id="PF02579">
    <property type="entry name" value="Nitro_FeMo-Co"/>
    <property type="match status" value="1"/>
</dbReference>
<accession>A0A1M7S3V7</accession>
<evidence type="ECO:0000313" key="3">
    <source>
        <dbReference type="Proteomes" id="UP000184097"/>
    </source>
</evidence>
<dbReference type="InterPro" id="IPR051840">
    <property type="entry name" value="NifX/NifY_domain"/>
</dbReference>
<dbReference type="InterPro" id="IPR003731">
    <property type="entry name" value="Di-Nase_FeMo-co_biosynth"/>
</dbReference>
<dbReference type="Proteomes" id="UP000184097">
    <property type="component" value="Unassembled WGS sequence"/>
</dbReference>
<evidence type="ECO:0000313" key="2">
    <source>
        <dbReference type="EMBL" id="SHN53140.1"/>
    </source>
</evidence>
<reference evidence="2 3" key="1">
    <citation type="submission" date="2016-12" db="EMBL/GenBank/DDBJ databases">
        <authorList>
            <person name="Song W.-J."/>
            <person name="Kurnit D.M."/>
        </authorList>
    </citation>
    <scope>NUCLEOTIDE SEQUENCE [LARGE SCALE GENOMIC DNA]</scope>
    <source>
        <strain evidence="2 3">DSM 14810</strain>
    </source>
</reference>
<dbReference type="Gene3D" id="3.30.420.130">
    <property type="entry name" value="Dinitrogenase iron-molybdenum cofactor biosynthesis domain"/>
    <property type="match status" value="1"/>
</dbReference>
<gene>
    <name evidence="2" type="ORF">SAMN02745247_00910</name>
</gene>
<dbReference type="PANTHER" id="PTHR33937">
    <property type="entry name" value="IRON-MOLYBDENUM PROTEIN-RELATED-RELATED"/>
    <property type="match status" value="1"/>
</dbReference>
<feature type="domain" description="Dinitrogenase iron-molybdenum cofactor biosynthesis" evidence="1">
    <location>
        <begin position="15"/>
        <end position="112"/>
    </location>
</feature>
<name>A0A1M7S3V7_9FIRM</name>
<evidence type="ECO:0000259" key="1">
    <source>
        <dbReference type="Pfam" id="PF02579"/>
    </source>
</evidence>
<dbReference type="EMBL" id="FRDH01000004">
    <property type="protein sequence ID" value="SHN53140.1"/>
    <property type="molecule type" value="Genomic_DNA"/>
</dbReference>
<sequence>MAKELFKVAVATSDGINVDSHFGHVAEFVIYEVDSKTGEGEPIEERGIDKYGCQDGTCGGEVFDEIAESLAEAGIEFVLAAKIGPRALQALTRQNIIALDVVVPVNEALHKVRDYRDRRKLAQERARKILIENEIEE</sequence>
<dbReference type="PANTHER" id="PTHR33937:SF1">
    <property type="entry name" value="IRON-MOLIBDENUM COFACTOR PROCESSING PROTEIN"/>
    <property type="match status" value="1"/>
</dbReference>
<dbReference type="SUPFAM" id="SSF53146">
    <property type="entry name" value="Nitrogenase accessory factor-like"/>
    <property type="match status" value="1"/>
</dbReference>
<organism evidence="2 3">
    <name type="scientific">Butyrivibrio hungatei DSM 14810</name>
    <dbReference type="NCBI Taxonomy" id="1121132"/>
    <lineage>
        <taxon>Bacteria</taxon>
        <taxon>Bacillati</taxon>
        <taxon>Bacillota</taxon>
        <taxon>Clostridia</taxon>
        <taxon>Lachnospirales</taxon>
        <taxon>Lachnospiraceae</taxon>
        <taxon>Butyrivibrio</taxon>
    </lineage>
</organism>
<dbReference type="InterPro" id="IPR036105">
    <property type="entry name" value="DiNase_FeMo-co_biosyn_sf"/>
</dbReference>
<protein>
    <submittedName>
        <fullName evidence="2">Predicted Fe-Mo cluster-binding protein, NifX family</fullName>
    </submittedName>
</protein>
<proteinExistence type="predicted"/>
<dbReference type="RefSeq" id="WP_072701438.1">
    <property type="nucleotide sequence ID" value="NZ_FRDH01000004.1"/>
</dbReference>
<dbReference type="AlphaFoldDB" id="A0A1M7S3V7"/>